<feature type="compositionally biased region" description="Low complexity" evidence="2">
    <location>
        <begin position="136"/>
        <end position="153"/>
    </location>
</feature>
<proteinExistence type="inferred from homology"/>
<dbReference type="InterPro" id="IPR006143">
    <property type="entry name" value="RND_pump_MFP"/>
</dbReference>
<evidence type="ECO:0000313" key="6">
    <source>
        <dbReference type="EMBL" id="QAS53331.1"/>
    </source>
</evidence>
<dbReference type="SUPFAM" id="SSF111369">
    <property type="entry name" value="HlyD-like secretion proteins"/>
    <property type="match status" value="2"/>
</dbReference>
<evidence type="ECO:0000256" key="1">
    <source>
        <dbReference type="ARBA" id="ARBA00009477"/>
    </source>
</evidence>
<feature type="domain" description="Multidrug resistance protein MdtA-like barrel-sandwich hybrid" evidence="4">
    <location>
        <begin position="61"/>
        <end position="286"/>
    </location>
</feature>
<evidence type="ECO:0000313" key="7">
    <source>
        <dbReference type="Proteomes" id="UP000287756"/>
    </source>
</evidence>
<dbReference type="Gene3D" id="2.40.30.170">
    <property type="match status" value="1"/>
</dbReference>
<dbReference type="EMBL" id="CP026118">
    <property type="protein sequence ID" value="QAS53331.1"/>
    <property type="molecule type" value="Genomic_DNA"/>
</dbReference>
<evidence type="ECO:0000256" key="3">
    <source>
        <dbReference type="SAM" id="SignalP"/>
    </source>
</evidence>
<dbReference type="GO" id="GO:1990281">
    <property type="term" value="C:efflux pump complex"/>
    <property type="evidence" value="ECO:0007669"/>
    <property type="project" value="TreeGrafter"/>
</dbReference>
<feature type="compositionally biased region" description="Basic and acidic residues" evidence="2">
    <location>
        <begin position="118"/>
        <end position="133"/>
    </location>
</feature>
<evidence type="ECO:0000259" key="5">
    <source>
        <dbReference type="Pfam" id="PF25989"/>
    </source>
</evidence>
<dbReference type="Pfam" id="PF25989">
    <property type="entry name" value="YknX_C"/>
    <property type="match status" value="1"/>
</dbReference>
<dbReference type="PANTHER" id="PTHR30469:SF11">
    <property type="entry name" value="BLL4320 PROTEIN"/>
    <property type="match status" value="1"/>
</dbReference>
<evidence type="ECO:0000259" key="4">
    <source>
        <dbReference type="Pfam" id="PF25917"/>
    </source>
</evidence>
<feature type="region of interest" description="Disordered" evidence="2">
    <location>
        <begin position="193"/>
        <end position="217"/>
    </location>
</feature>
<dbReference type="Pfam" id="PF25917">
    <property type="entry name" value="BSH_RND"/>
    <property type="match status" value="1"/>
</dbReference>
<comment type="similarity">
    <text evidence="1">Belongs to the membrane fusion protein (MFP) (TC 8.A.1) family.</text>
</comment>
<feature type="chain" id="PRO_5019520574" evidence="3">
    <location>
        <begin position="23"/>
        <end position="448"/>
    </location>
</feature>
<dbReference type="PANTHER" id="PTHR30469">
    <property type="entry name" value="MULTIDRUG RESISTANCE PROTEIN MDTA"/>
    <property type="match status" value="1"/>
</dbReference>
<feature type="domain" description="YknX-like C-terminal permuted SH3-like" evidence="5">
    <location>
        <begin position="372"/>
        <end position="437"/>
    </location>
</feature>
<dbReference type="Gene3D" id="2.40.420.20">
    <property type="match status" value="1"/>
</dbReference>
<reference evidence="6 7" key="1">
    <citation type="submission" date="2018-01" db="EMBL/GenBank/DDBJ databases">
        <title>The whole genome sequencing and assembly of Halobacillus litoralis ERB031 strain.</title>
        <authorList>
            <person name="Lee S.-J."/>
            <person name="Park M.-K."/>
            <person name="Kim J.-Y."/>
            <person name="Lee Y.-J."/>
            <person name="Yi H."/>
            <person name="Bahn Y.-S."/>
            <person name="Kim J.F."/>
            <person name="Lee D.-W."/>
        </authorList>
    </citation>
    <scope>NUCLEOTIDE SEQUENCE [LARGE SCALE GENOMIC DNA]</scope>
    <source>
        <strain evidence="6 7">ERB 031</strain>
    </source>
</reference>
<dbReference type="KEGG" id="hli:HLI_14595"/>
<dbReference type="InterPro" id="IPR058637">
    <property type="entry name" value="YknX-like_C"/>
</dbReference>
<evidence type="ECO:0000256" key="2">
    <source>
        <dbReference type="SAM" id="MobiDB-lite"/>
    </source>
</evidence>
<dbReference type="Proteomes" id="UP000287756">
    <property type="component" value="Chromosome"/>
</dbReference>
<dbReference type="RefSeq" id="WP_128525608.1">
    <property type="nucleotide sequence ID" value="NZ_CP026118.1"/>
</dbReference>
<accession>A0A410MF29</accession>
<protein>
    <submittedName>
        <fullName evidence="6">Efflux RND transporter periplasmic adaptor subunit</fullName>
    </submittedName>
</protein>
<dbReference type="InterPro" id="IPR058625">
    <property type="entry name" value="MdtA-like_BSH"/>
</dbReference>
<gene>
    <name evidence="6" type="ORF">HLI_14595</name>
</gene>
<dbReference type="OrthoDB" id="2456449at2"/>
<dbReference type="GO" id="GO:0015562">
    <property type="term" value="F:efflux transmembrane transporter activity"/>
    <property type="evidence" value="ECO:0007669"/>
    <property type="project" value="TreeGrafter"/>
</dbReference>
<organism evidence="6 7">
    <name type="scientific">Halobacillus litoralis</name>
    <dbReference type="NCBI Taxonomy" id="45668"/>
    <lineage>
        <taxon>Bacteria</taxon>
        <taxon>Bacillati</taxon>
        <taxon>Bacillota</taxon>
        <taxon>Bacilli</taxon>
        <taxon>Bacillales</taxon>
        <taxon>Bacillaceae</taxon>
        <taxon>Halobacillus</taxon>
    </lineage>
</organism>
<feature type="signal peptide" evidence="3">
    <location>
        <begin position="1"/>
        <end position="22"/>
    </location>
</feature>
<sequence length="448" mass="48428">MKRLSILIVLLIFVTACTQEDASEDVEERITPVEVENIKKEDFVVDRKIVGRATSADSSPVTARTPGELVTLNVSKGDRVEEGETIGVVDPGTGESQVELQQLAVQQAEKQLENARISERQAERGVENAKEQVDLAEQASQSEASQSAQAAQAAQQQYEQAQQLADETKKLVEEGTVPEALYEQAQNRADQAKAQYQQLQGQKGQSSSAAGQAEAQVDQAEQQLEQARVAVDQAELQVEQANVQLSQAQDQASNEAVTAPATGEVSTMNAGEGDFVTNQQPFATVVSLNPMTVTASVTAEQLPLFEKGEEIEVEISSLDQKVTAKVAYVSSVPDDTGLYPVEATVGNDKEKIKPGMMATFLLPENVVEDTLIVPTDSVVEENDDTYVYHVVDEKVVRVDVEVLEGQSDFTAISADLPENAEVITTGQLTLSDGDKVSIMKEEDSDEAR</sequence>
<dbReference type="PROSITE" id="PS51257">
    <property type="entry name" value="PROKAR_LIPOPROTEIN"/>
    <property type="match status" value="1"/>
</dbReference>
<dbReference type="Gene3D" id="1.10.287.470">
    <property type="entry name" value="Helix hairpin bin"/>
    <property type="match status" value="1"/>
</dbReference>
<dbReference type="NCBIfam" id="TIGR01730">
    <property type="entry name" value="RND_mfp"/>
    <property type="match status" value="1"/>
</dbReference>
<dbReference type="AlphaFoldDB" id="A0A410MF29"/>
<keyword evidence="3" id="KW-0732">Signal</keyword>
<dbReference type="Gene3D" id="2.40.50.100">
    <property type="match status" value="1"/>
</dbReference>
<name>A0A410MF29_9BACI</name>
<feature type="region of interest" description="Disordered" evidence="2">
    <location>
        <begin position="118"/>
        <end position="153"/>
    </location>
</feature>